<gene>
    <name evidence="5" type="primary">tsf</name>
    <name evidence="9" type="ORF">DNU06_12640</name>
</gene>
<evidence type="ECO:0000256" key="5">
    <source>
        <dbReference type="HAMAP-Rule" id="MF_00050"/>
    </source>
</evidence>
<dbReference type="InterPro" id="IPR009060">
    <property type="entry name" value="UBA-like_sf"/>
</dbReference>
<dbReference type="Gene3D" id="1.10.8.10">
    <property type="entry name" value="DNA helicase RuvA subunit, C-terminal domain"/>
    <property type="match status" value="1"/>
</dbReference>
<dbReference type="InterPro" id="IPR036402">
    <property type="entry name" value="EF-Ts_dimer_sf"/>
</dbReference>
<dbReference type="NCBIfam" id="TIGR00116">
    <property type="entry name" value="tsf"/>
    <property type="match status" value="1"/>
</dbReference>
<keyword evidence="4 5" id="KW-0648">Protein biosynthesis</keyword>
<dbReference type="PROSITE" id="PS01126">
    <property type="entry name" value="EF_TS_1"/>
    <property type="match status" value="1"/>
</dbReference>
<evidence type="ECO:0000256" key="1">
    <source>
        <dbReference type="ARBA" id="ARBA00005532"/>
    </source>
</evidence>
<feature type="region of interest" description="Involved in Mg(2+) ion dislocation from EF-Tu" evidence="5">
    <location>
        <begin position="81"/>
        <end position="84"/>
    </location>
</feature>
<evidence type="ECO:0000256" key="3">
    <source>
        <dbReference type="ARBA" id="ARBA00022768"/>
    </source>
</evidence>
<dbReference type="SUPFAM" id="SSF46934">
    <property type="entry name" value="UBA-like"/>
    <property type="match status" value="1"/>
</dbReference>
<protein>
    <recommendedName>
        <fullName evidence="2 5">Elongation factor Ts</fullName>
        <shortName evidence="5">EF-Ts</shortName>
    </recommendedName>
</protein>
<dbReference type="GO" id="GO:0003746">
    <property type="term" value="F:translation elongation factor activity"/>
    <property type="evidence" value="ECO:0007669"/>
    <property type="project" value="UniProtKB-UniRule"/>
</dbReference>
<evidence type="ECO:0000256" key="4">
    <source>
        <dbReference type="ARBA" id="ARBA00022917"/>
    </source>
</evidence>
<dbReference type="Gene3D" id="3.30.479.20">
    <property type="entry name" value="Elongation factor Ts, dimerisation domain"/>
    <property type="match status" value="2"/>
</dbReference>
<dbReference type="RefSeq" id="WP_111063772.1">
    <property type="nucleotide sequence ID" value="NZ_JBHUCU010000005.1"/>
</dbReference>
<dbReference type="OrthoDB" id="9808348at2"/>
<dbReference type="GO" id="GO:0005737">
    <property type="term" value="C:cytoplasm"/>
    <property type="evidence" value="ECO:0007669"/>
    <property type="project" value="UniProtKB-SubCell"/>
</dbReference>
<accession>A0A2W1NL49</accession>
<dbReference type="PROSITE" id="PS01127">
    <property type="entry name" value="EF_TS_2"/>
    <property type="match status" value="1"/>
</dbReference>
<dbReference type="AlphaFoldDB" id="A0A2W1NL49"/>
<organism evidence="9 10">
    <name type="scientific">Putridiphycobacter roseus</name>
    <dbReference type="NCBI Taxonomy" id="2219161"/>
    <lineage>
        <taxon>Bacteria</taxon>
        <taxon>Pseudomonadati</taxon>
        <taxon>Bacteroidota</taxon>
        <taxon>Flavobacteriia</taxon>
        <taxon>Flavobacteriales</taxon>
        <taxon>Crocinitomicaceae</taxon>
        <taxon>Putridiphycobacter</taxon>
    </lineage>
</organism>
<dbReference type="PANTHER" id="PTHR11741:SF0">
    <property type="entry name" value="ELONGATION FACTOR TS, MITOCHONDRIAL"/>
    <property type="match status" value="1"/>
</dbReference>
<evidence type="ECO:0000313" key="10">
    <source>
        <dbReference type="Proteomes" id="UP000249248"/>
    </source>
</evidence>
<dbReference type="InterPro" id="IPR001816">
    <property type="entry name" value="Transl_elong_EFTs/EF1B"/>
</dbReference>
<evidence type="ECO:0000313" key="9">
    <source>
        <dbReference type="EMBL" id="PZE16392.1"/>
    </source>
</evidence>
<dbReference type="Pfam" id="PF00889">
    <property type="entry name" value="EF_TS"/>
    <property type="match status" value="1"/>
</dbReference>
<feature type="domain" description="Translation elongation factor EFTs/EF1B dimerisation" evidence="8">
    <location>
        <begin position="72"/>
        <end position="275"/>
    </location>
</feature>
<dbReference type="CDD" id="cd14275">
    <property type="entry name" value="UBA_EF-Ts"/>
    <property type="match status" value="1"/>
</dbReference>
<dbReference type="InterPro" id="IPR018101">
    <property type="entry name" value="Transl_elong_Ts_CS"/>
</dbReference>
<dbReference type="EMBL" id="QKSB01000008">
    <property type="protein sequence ID" value="PZE16392.1"/>
    <property type="molecule type" value="Genomic_DNA"/>
</dbReference>
<evidence type="ECO:0000256" key="7">
    <source>
        <dbReference type="RuleBase" id="RU000643"/>
    </source>
</evidence>
<proteinExistence type="inferred from homology"/>
<dbReference type="Gene3D" id="1.10.286.20">
    <property type="match status" value="1"/>
</dbReference>
<dbReference type="HAMAP" id="MF_00050">
    <property type="entry name" value="EF_Ts"/>
    <property type="match status" value="1"/>
</dbReference>
<sequence length="276" mass="30109">MKITASQVNELRQKTGAGMMDCKKALVEAEGEMDAAITILRKKGQKVAAKRGENETSEGLVIAKTYNNDQTGVVLSLSCETDFVAKNSDFYTFVESLVDIAAKNNAATVEALNNTPYNDTQSVAEKIIEQVGVVGEKLVLSNYALLSGEAVVAYNHPGNQVATMVTLTKSTEEAKDAGKQVAMQVAAMTPIALNKDGIDEATIQNEIEIGKELAIKEGKPAEMAEKIAMGRLNKFFKENTLLSQDFIRDNKKSVEQFLKDTDKDLTITDFKRFALK</sequence>
<comment type="subcellular location">
    <subcellularLocation>
        <location evidence="5 7">Cytoplasm</location>
    </subcellularLocation>
</comment>
<name>A0A2W1NL49_9FLAO</name>
<evidence type="ECO:0000256" key="6">
    <source>
        <dbReference type="RuleBase" id="RU000642"/>
    </source>
</evidence>
<comment type="similarity">
    <text evidence="1 5 6">Belongs to the EF-Ts family.</text>
</comment>
<comment type="function">
    <text evidence="5 6">Associates with the EF-Tu.GDP complex and induces the exchange of GDP to GTP. It remains bound to the aminoacyl-tRNA.EF-Tu.GTP complex up to the GTP hydrolysis stage on the ribosome.</text>
</comment>
<dbReference type="FunFam" id="1.10.8.10:FF:000001">
    <property type="entry name" value="Elongation factor Ts"/>
    <property type="match status" value="1"/>
</dbReference>
<dbReference type="Proteomes" id="UP000249248">
    <property type="component" value="Unassembled WGS sequence"/>
</dbReference>
<keyword evidence="3 5" id="KW-0251">Elongation factor</keyword>
<keyword evidence="5" id="KW-0963">Cytoplasm</keyword>
<comment type="caution">
    <text evidence="9">The sequence shown here is derived from an EMBL/GenBank/DDBJ whole genome shotgun (WGS) entry which is preliminary data.</text>
</comment>
<evidence type="ECO:0000256" key="2">
    <source>
        <dbReference type="ARBA" id="ARBA00016956"/>
    </source>
</evidence>
<dbReference type="SUPFAM" id="SSF54713">
    <property type="entry name" value="Elongation factor Ts (EF-Ts), dimerisation domain"/>
    <property type="match status" value="1"/>
</dbReference>
<keyword evidence="10" id="KW-1185">Reference proteome</keyword>
<dbReference type="PANTHER" id="PTHR11741">
    <property type="entry name" value="ELONGATION FACTOR TS"/>
    <property type="match status" value="1"/>
</dbReference>
<evidence type="ECO:0000259" key="8">
    <source>
        <dbReference type="Pfam" id="PF00889"/>
    </source>
</evidence>
<reference evidence="9 10" key="1">
    <citation type="submission" date="2018-06" db="EMBL/GenBank/DDBJ databases">
        <title>The draft genome sequence of Crocinitomix sp. SM1701.</title>
        <authorList>
            <person name="Zhang X."/>
        </authorList>
    </citation>
    <scope>NUCLEOTIDE SEQUENCE [LARGE SCALE GENOMIC DNA]</scope>
    <source>
        <strain evidence="9 10">SM1701</strain>
    </source>
</reference>
<dbReference type="InterPro" id="IPR014039">
    <property type="entry name" value="Transl_elong_EFTs/EF1B_dimer"/>
</dbReference>